<feature type="compositionally biased region" description="Basic and acidic residues" evidence="1">
    <location>
        <begin position="299"/>
        <end position="313"/>
    </location>
</feature>
<feature type="region of interest" description="Disordered" evidence="1">
    <location>
        <begin position="283"/>
        <end position="346"/>
    </location>
</feature>
<dbReference type="AlphaFoldDB" id="A0A7S4AJ80"/>
<protein>
    <recommendedName>
        <fullName evidence="2">DUF6824 domain-containing protein</fullName>
    </recommendedName>
</protein>
<name>A0A7S4AJ80_9STRA</name>
<organism evidence="3">
    <name type="scientific">Pseudo-nitzschia australis</name>
    <dbReference type="NCBI Taxonomy" id="44445"/>
    <lineage>
        <taxon>Eukaryota</taxon>
        <taxon>Sar</taxon>
        <taxon>Stramenopiles</taxon>
        <taxon>Ochrophyta</taxon>
        <taxon>Bacillariophyta</taxon>
        <taxon>Bacillariophyceae</taxon>
        <taxon>Bacillariophycidae</taxon>
        <taxon>Bacillariales</taxon>
        <taxon>Bacillariaceae</taxon>
        <taxon>Pseudo-nitzschia</taxon>
    </lineage>
</organism>
<accession>A0A7S4AJ80</accession>
<dbReference type="Pfam" id="PF20710">
    <property type="entry name" value="DUF6824"/>
    <property type="match status" value="2"/>
</dbReference>
<feature type="domain" description="DUF6824" evidence="2">
    <location>
        <begin position="639"/>
        <end position="723"/>
    </location>
</feature>
<feature type="domain" description="DUF6824" evidence="2">
    <location>
        <begin position="829"/>
        <end position="914"/>
    </location>
</feature>
<proteinExistence type="predicted"/>
<reference evidence="3" key="1">
    <citation type="submission" date="2021-01" db="EMBL/GenBank/DDBJ databases">
        <authorList>
            <person name="Corre E."/>
            <person name="Pelletier E."/>
            <person name="Niang G."/>
            <person name="Scheremetjew M."/>
            <person name="Finn R."/>
            <person name="Kale V."/>
            <person name="Holt S."/>
            <person name="Cochrane G."/>
            <person name="Meng A."/>
            <person name="Brown T."/>
            <person name="Cohen L."/>
        </authorList>
    </citation>
    <scope>NUCLEOTIDE SEQUENCE</scope>
    <source>
        <strain evidence="3">10249 10 AB</strain>
    </source>
</reference>
<evidence type="ECO:0000256" key="1">
    <source>
        <dbReference type="SAM" id="MobiDB-lite"/>
    </source>
</evidence>
<feature type="compositionally biased region" description="Polar residues" evidence="1">
    <location>
        <begin position="17"/>
        <end position="29"/>
    </location>
</feature>
<dbReference type="InterPro" id="IPR049227">
    <property type="entry name" value="DUF6824"/>
</dbReference>
<evidence type="ECO:0000259" key="2">
    <source>
        <dbReference type="Pfam" id="PF20710"/>
    </source>
</evidence>
<evidence type="ECO:0000313" key="3">
    <source>
        <dbReference type="EMBL" id="CAE0717281.1"/>
    </source>
</evidence>
<feature type="region of interest" description="Disordered" evidence="1">
    <location>
        <begin position="792"/>
        <end position="818"/>
    </location>
</feature>
<sequence length="1013" mass="106855">MLGEEQPQLTAPMMDASATSPAPVATNTTTTEDSLADTSAALIAAAAAVAVALPPPVAPPAVAIALPPPVEVAPPPSVAPPAVAVAVAPPPPVEVAPPLSVATPAVAVELPPPLAPPTVAVTAPPPSVAPPAIAVTAPPPPAVSPTVLQSVVLPPPAAVVPTLPSAVVPLAPPLAGVIPPQVPLQTPVITAPTTTDPIAAAVAAAATAAAASIASPPISTAPDASSPVPTKVISAVPIPEPERDPNIPCDRDAVVGDERHRGTMLLQDLVCLHYFLWKKEQQPETSLENNGAATTPTDASKEANAEVPSKDGEDTSANTTEEKKPEDSAAVTIATTSKVNPPTEGKDVENLASRLIELFAKGRRYELSGLKDVPTPFFKPEGRFFEKLPAPETEDQQKWIRLDDAGAKAYVSKLILDSFSELAESDNADLEKSENTNADGNAAAIGESESTAISKSVDILFANLKEHKSGEEAPADPRPYDVIFLPVQTPWEENMNYEHSSGNKNLLYLASQHVSVDTKQSISRVKAAFSLITAKVQVTSGTELATKDQRFVILRNTGDKGQNIWENMERNDLAEFAAIFVLEVFLEKRIYDETAIGNSINAETFVTPGSTQAAMKDLLSPSDANKPSDVPIPHPTTHDVLFGRGGMTNGHTGNRRFRDIIALHRPDYVRATKMDKPNVARKIVRAIRQGNPPGRFLRKGADNMWRDVGDKIAAEKTSQGLRERSNAEKRQRSAMRESLRIGQRDSLGGESADGTPGSKKIKLDPAAVAIGMGGALNGNIVPITLSAKKGIGAKKNKKGINGTEEETHTESLPPNAVDKDGNIMVTDHDILCGRGGLTNHHKGNKRFRDIVALHRPDYVRAPKIQKPSVARVIVRAIRNGDPPGRFLKKDASTSKWFDIGDKKAAEKTSQALREKSDEEKEGKVPVGFTSPTLHIVPTAAAAATNVDATLTDAAVQAAVAATQVKLEADTGADAAMVIDAAAVKSEETKGEEAKGDLVLKQEVEGVNETHVEV</sequence>
<feature type="compositionally biased region" description="Basic and acidic residues" evidence="1">
    <location>
        <begin position="721"/>
        <end position="743"/>
    </location>
</feature>
<feature type="region of interest" description="Disordered" evidence="1">
    <location>
        <begin position="713"/>
        <end position="759"/>
    </location>
</feature>
<feature type="region of interest" description="Disordered" evidence="1">
    <location>
        <begin position="1"/>
        <end position="29"/>
    </location>
</feature>
<gene>
    <name evidence="3" type="ORF">PAUS00366_LOCUS10033</name>
</gene>
<feature type="region of interest" description="Disordered" evidence="1">
    <location>
        <begin position="625"/>
        <end position="647"/>
    </location>
</feature>
<dbReference type="EMBL" id="HBIX01013581">
    <property type="protein sequence ID" value="CAE0717281.1"/>
    <property type="molecule type" value="Transcribed_RNA"/>
</dbReference>
<feature type="compositionally biased region" description="Polar residues" evidence="1">
    <location>
        <begin position="283"/>
        <end position="298"/>
    </location>
</feature>